<feature type="non-terminal residue" evidence="1">
    <location>
        <position position="139"/>
    </location>
</feature>
<comment type="caution">
    <text evidence="1">The sequence shown here is derived from an EMBL/GenBank/DDBJ whole genome shotgun (WGS) entry which is preliminary data.</text>
</comment>
<organism evidence="1 2">
    <name type="scientific">Dentiscutata heterogama</name>
    <dbReference type="NCBI Taxonomy" id="1316150"/>
    <lineage>
        <taxon>Eukaryota</taxon>
        <taxon>Fungi</taxon>
        <taxon>Fungi incertae sedis</taxon>
        <taxon>Mucoromycota</taxon>
        <taxon>Glomeromycotina</taxon>
        <taxon>Glomeromycetes</taxon>
        <taxon>Diversisporales</taxon>
        <taxon>Gigasporaceae</taxon>
        <taxon>Dentiscutata</taxon>
    </lineage>
</organism>
<dbReference type="Proteomes" id="UP000789702">
    <property type="component" value="Unassembled WGS sequence"/>
</dbReference>
<keyword evidence="2" id="KW-1185">Reference proteome</keyword>
<protein>
    <submittedName>
        <fullName evidence="1">15645_t:CDS:1</fullName>
    </submittedName>
</protein>
<reference evidence="1" key="1">
    <citation type="submission" date="2021-06" db="EMBL/GenBank/DDBJ databases">
        <authorList>
            <person name="Kallberg Y."/>
            <person name="Tangrot J."/>
            <person name="Rosling A."/>
        </authorList>
    </citation>
    <scope>NUCLEOTIDE SEQUENCE</scope>
    <source>
        <strain evidence="1">IL203A</strain>
    </source>
</reference>
<name>A0ACA9Q238_9GLOM</name>
<proteinExistence type="predicted"/>
<gene>
    <name evidence="1" type="ORF">DHETER_LOCUS13594</name>
</gene>
<evidence type="ECO:0000313" key="2">
    <source>
        <dbReference type="Proteomes" id="UP000789702"/>
    </source>
</evidence>
<accession>A0ACA9Q238</accession>
<dbReference type="EMBL" id="CAJVPU010037890">
    <property type="protein sequence ID" value="CAG8733582.1"/>
    <property type="molecule type" value="Genomic_DNA"/>
</dbReference>
<sequence length="139" mass="15230">MSPEPTSVAAISPTSNVFPHNLFPKEYNTSNYNKSIQTVDTRAHAFLASLNNIPSSASEVRDNQDAHRIQRQHQILNGSHTMSTTQSHPCQQSSSSIDGNHERLTDRSSHETKRNGSLDLLVAAAVAVNLRDSDYSNTG</sequence>
<evidence type="ECO:0000313" key="1">
    <source>
        <dbReference type="EMBL" id="CAG8733582.1"/>
    </source>
</evidence>